<evidence type="ECO:0000256" key="1">
    <source>
        <dbReference type="SAM" id="Phobius"/>
    </source>
</evidence>
<name>I0BIU3_9BACL</name>
<feature type="transmembrane region" description="Helical" evidence="1">
    <location>
        <begin position="198"/>
        <end position="214"/>
    </location>
</feature>
<feature type="transmembrane region" description="Helical" evidence="1">
    <location>
        <begin position="55"/>
        <end position="82"/>
    </location>
</feature>
<feature type="transmembrane region" description="Helical" evidence="1">
    <location>
        <begin position="16"/>
        <end position="35"/>
    </location>
</feature>
<accession>I0BIU3</accession>
<dbReference type="RefSeq" id="WP_014650903.1">
    <property type="nucleotide sequence ID" value="NC_017672.3"/>
</dbReference>
<reference evidence="2 3" key="1">
    <citation type="submission" date="2013-06" db="EMBL/GenBank/DDBJ databases">
        <title>Complete genome sequence of Paenibacillus mucilaginosus K02.</title>
        <authorList>
            <person name="Xiao B."/>
            <person name="Sun L."/>
            <person name="Xiao L."/>
            <person name="Lian B."/>
        </authorList>
    </citation>
    <scope>NUCLEOTIDE SEQUENCE [LARGE SCALE GENOMIC DNA]</scope>
    <source>
        <strain evidence="2 3">K02</strain>
    </source>
</reference>
<evidence type="ECO:0000313" key="2">
    <source>
        <dbReference type="EMBL" id="AFH62290.1"/>
    </source>
</evidence>
<sequence length="373" mass="43257">MFHKGLWFQNYRQSRYILWSFWLIACYSAILFLNHADNVEASIQLTHMRGEVYQYNFYIDVGLIAMLQLLLCLGLAAFTVGFSRSNNSLDYSYALPVKRSDIYLSKWMLGLLHIVGGTTLTLVFHLYIVNTTVLNNYIPDSTLWNYYIHQLLIQIGVFSFSLWLGLIGGNFFSQIVFSITFLILPYVLFWLIQELLSLHLYALGIMHLDGLFLFNFTTDSLFANISFPLKLFNISQMFMLHTDQLRGLDQEYLDQIYLTYYGSLSYLIPLLVTGVSIWGMIRLSKTSKNENNGKLLLHNRMHPYLVLGMTICAFLFGGSSLEEMLGNHNYGSEEAPQQLYRTNLFIYYISGVCTTVIVYLLTKKLLRNRLTWK</sequence>
<dbReference type="PANTHER" id="PTHR39177">
    <property type="entry name" value="ABC TRANSPORTER PERMEASE YTRC-RELATED"/>
    <property type="match status" value="1"/>
</dbReference>
<evidence type="ECO:0000313" key="3">
    <source>
        <dbReference type="Proteomes" id="UP000007392"/>
    </source>
</evidence>
<keyword evidence="1" id="KW-1133">Transmembrane helix</keyword>
<dbReference type="PATRIC" id="fig|997761.3.peg.3236"/>
<dbReference type="AlphaFoldDB" id="I0BIU3"/>
<keyword evidence="1" id="KW-0472">Membrane</keyword>
<feature type="transmembrane region" description="Helical" evidence="1">
    <location>
        <begin position="302"/>
        <end position="321"/>
    </location>
</feature>
<feature type="transmembrane region" description="Helical" evidence="1">
    <location>
        <begin position="345"/>
        <end position="362"/>
    </location>
</feature>
<dbReference type="PROSITE" id="PS51257">
    <property type="entry name" value="PROKAR_LIPOPROTEIN"/>
    <property type="match status" value="1"/>
</dbReference>
<proteinExistence type="predicted"/>
<dbReference type="EMBL" id="CP003422">
    <property type="protein sequence ID" value="AFH62290.1"/>
    <property type="molecule type" value="Genomic_DNA"/>
</dbReference>
<evidence type="ECO:0008006" key="4">
    <source>
        <dbReference type="Google" id="ProtNLM"/>
    </source>
</evidence>
<protein>
    <recommendedName>
        <fullName evidence="4">ABC transporter permease</fullName>
    </recommendedName>
</protein>
<keyword evidence="1" id="KW-0812">Transmembrane</keyword>
<dbReference type="KEGG" id="pmw:B2K_16440"/>
<feature type="transmembrane region" description="Helical" evidence="1">
    <location>
        <begin position="147"/>
        <end position="168"/>
    </location>
</feature>
<dbReference type="Proteomes" id="UP000007392">
    <property type="component" value="Chromosome"/>
</dbReference>
<organism evidence="2 3">
    <name type="scientific">Paenibacillus mucilaginosus K02</name>
    <dbReference type="NCBI Taxonomy" id="997761"/>
    <lineage>
        <taxon>Bacteria</taxon>
        <taxon>Bacillati</taxon>
        <taxon>Bacillota</taxon>
        <taxon>Bacilli</taxon>
        <taxon>Bacillales</taxon>
        <taxon>Paenibacillaceae</taxon>
        <taxon>Paenibacillus</taxon>
    </lineage>
</organism>
<dbReference type="InterPro" id="IPR053046">
    <property type="entry name" value="ABC-5_transporter"/>
</dbReference>
<feature type="transmembrane region" description="Helical" evidence="1">
    <location>
        <begin position="103"/>
        <end position="127"/>
    </location>
</feature>
<dbReference type="HOGENOM" id="CLU_764297_0_0_9"/>
<dbReference type="OrthoDB" id="2658554at2"/>
<dbReference type="PANTHER" id="PTHR39177:SF1">
    <property type="entry name" value="ABC TRANSPORTER PERMEASE YTRC-RELATED"/>
    <property type="match status" value="1"/>
</dbReference>
<feature type="transmembrane region" description="Helical" evidence="1">
    <location>
        <begin position="175"/>
        <end position="192"/>
    </location>
</feature>
<gene>
    <name evidence="2" type="ORF">B2K_16440</name>
</gene>
<feature type="transmembrane region" description="Helical" evidence="1">
    <location>
        <begin position="260"/>
        <end position="281"/>
    </location>
</feature>